<keyword evidence="2" id="KW-1185">Reference proteome</keyword>
<organism evidence="1 2">
    <name type="scientific">Pholiota conissans</name>
    <dbReference type="NCBI Taxonomy" id="109636"/>
    <lineage>
        <taxon>Eukaryota</taxon>
        <taxon>Fungi</taxon>
        <taxon>Dikarya</taxon>
        <taxon>Basidiomycota</taxon>
        <taxon>Agaricomycotina</taxon>
        <taxon>Agaricomycetes</taxon>
        <taxon>Agaricomycetidae</taxon>
        <taxon>Agaricales</taxon>
        <taxon>Agaricineae</taxon>
        <taxon>Strophariaceae</taxon>
        <taxon>Pholiota</taxon>
    </lineage>
</organism>
<proteinExistence type="predicted"/>
<reference evidence="1" key="1">
    <citation type="submission" date="2020-11" db="EMBL/GenBank/DDBJ databases">
        <authorList>
            <consortium name="DOE Joint Genome Institute"/>
            <person name="Ahrendt S."/>
            <person name="Riley R."/>
            <person name="Andreopoulos W."/>
            <person name="Labutti K."/>
            <person name="Pangilinan J."/>
            <person name="Ruiz-Duenas F.J."/>
            <person name="Barrasa J.M."/>
            <person name="Sanchez-Garcia M."/>
            <person name="Camarero S."/>
            <person name="Miyauchi S."/>
            <person name="Serrano A."/>
            <person name="Linde D."/>
            <person name="Babiker R."/>
            <person name="Drula E."/>
            <person name="Ayuso-Fernandez I."/>
            <person name="Pacheco R."/>
            <person name="Padilla G."/>
            <person name="Ferreira P."/>
            <person name="Barriuso J."/>
            <person name="Kellner H."/>
            <person name="Castanera R."/>
            <person name="Alfaro M."/>
            <person name="Ramirez L."/>
            <person name="Pisabarro A.G."/>
            <person name="Kuo A."/>
            <person name="Tritt A."/>
            <person name="Lipzen A."/>
            <person name="He G."/>
            <person name="Yan M."/>
            <person name="Ng V."/>
            <person name="Cullen D."/>
            <person name="Martin F."/>
            <person name="Rosso M.-N."/>
            <person name="Henrissat B."/>
            <person name="Hibbett D."/>
            <person name="Martinez A.T."/>
            <person name="Grigoriev I.V."/>
        </authorList>
    </citation>
    <scope>NUCLEOTIDE SEQUENCE</scope>
    <source>
        <strain evidence="1">CIRM-BRFM 674</strain>
    </source>
</reference>
<protein>
    <submittedName>
        <fullName evidence="1">Uncharacterized protein</fullName>
    </submittedName>
</protein>
<evidence type="ECO:0000313" key="2">
    <source>
        <dbReference type="Proteomes" id="UP000807469"/>
    </source>
</evidence>
<evidence type="ECO:0000313" key="1">
    <source>
        <dbReference type="EMBL" id="KAF9484554.1"/>
    </source>
</evidence>
<dbReference type="AlphaFoldDB" id="A0A9P6D5I7"/>
<name>A0A9P6D5I7_9AGAR</name>
<gene>
    <name evidence="1" type="ORF">BDN70DRAFT_928240</name>
</gene>
<comment type="caution">
    <text evidence="1">The sequence shown here is derived from an EMBL/GenBank/DDBJ whole genome shotgun (WGS) entry which is preliminary data.</text>
</comment>
<sequence>MSSSRFSTCANREQDAILPVVNLPPEVHVMIFESICFPEDDLNEDDCIPTTLISSVDDEPREKEEDFTTFVGKNYIGSPSMSMATITWIFQDSYSKQPSFTVMHIAISQVNLAAGMYLWGRLSGRQSIMAIGRPQASPLIYSLLNELRRVHPLSHLAAALDLCPLPAEAQRS</sequence>
<accession>A0A9P6D5I7</accession>
<dbReference type="Proteomes" id="UP000807469">
    <property type="component" value="Unassembled WGS sequence"/>
</dbReference>
<dbReference type="EMBL" id="MU155142">
    <property type="protein sequence ID" value="KAF9484554.1"/>
    <property type="molecule type" value="Genomic_DNA"/>
</dbReference>